<name>A0A1E4U1T5_PACTA</name>
<dbReference type="GO" id="GO:0016887">
    <property type="term" value="F:ATP hydrolysis activity"/>
    <property type="evidence" value="ECO:0007669"/>
    <property type="project" value="InterPro"/>
</dbReference>
<dbReference type="InterPro" id="IPR003439">
    <property type="entry name" value="ABC_transporter-like_ATP-bd"/>
</dbReference>
<feature type="domain" description="ABC transmembrane type-1" evidence="12">
    <location>
        <begin position="647"/>
        <end position="922"/>
    </location>
</feature>
<dbReference type="CDD" id="cd03244">
    <property type="entry name" value="ABCC_MRP_domain2"/>
    <property type="match status" value="1"/>
</dbReference>
<evidence type="ECO:0000313" key="13">
    <source>
        <dbReference type="EMBL" id="ODV97947.1"/>
    </source>
</evidence>
<keyword evidence="8 10" id="KW-0472">Membrane</keyword>
<dbReference type="Pfam" id="PF00664">
    <property type="entry name" value="ABC_membrane"/>
    <property type="match status" value="2"/>
</dbReference>
<dbReference type="Proteomes" id="UP000094236">
    <property type="component" value="Unassembled WGS sequence"/>
</dbReference>
<feature type="transmembrane region" description="Helical" evidence="10">
    <location>
        <begin position="680"/>
        <end position="706"/>
    </location>
</feature>
<evidence type="ECO:0000256" key="10">
    <source>
        <dbReference type="SAM" id="Phobius"/>
    </source>
</evidence>
<dbReference type="InterPro" id="IPR017871">
    <property type="entry name" value="ABC_transporter-like_CS"/>
</dbReference>
<evidence type="ECO:0000256" key="1">
    <source>
        <dbReference type="ARBA" id="ARBA00004141"/>
    </source>
</evidence>
<dbReference type="CDD" id="cd03250">
    <property type="entry name" value="ABCC_MRP_domain1"/>
    <property type="match status" value="1"/>
</dbReference>
<evidence type="ECO:0000256" key="3">
    <source>
        <dbReference type="ARBA" id="ARBA00022448"/>
    </source>
</evidence>
<dbReference type="InterPro" id="IPR036640">
    <property type="entry name" value="ABC1_TM_sf"/>
</dbReference>
<comment type="similarity">
    <text evidence="2">Belongs to the ABC transporter superfamily. ABCC family. Conjugate transporter (TC 3.A.1.208) subfamily.</text>
</comment>
<keyword evidence="14" id="KW-1185">Reference proteome</keyword>
<dbReference type="GO" id="GO:0005886">
    <property type="term" value="C:plasma membrane"/>
    <property type="evidence" value="ECO:0007669"/>
    <property type="project" value="TreeGrafter"/>
</dbReference>
<dbReference type="SMART" id="SM00382">
    <property type="entry name" value="AAA"/>
    <property type="match status" value="2"/>
</dbReference>
<protein>
    <recommendedName>
        <fullName evidence="15">Oligomycin resistance ATP-dependent permease YOR1</fullName>
    </recommendedName>
</protein>
<feature type="transmembrane region" description="Helical" evidence="10">
    <location>
        <begin position="194"/>
        <end position="220"/>
    </location>
</feature>
<dbReference type="Gene3D" id="3.40.50.300">
    <property type="entry name" value="P-loop containing nucleotide triphosphate hydrolases"/>
    <property type="match status" value="2"/>
</dbReference>
<dbReference type="OrthoDB" id="6500128at2759"/>
<sequence>MQVLDSNQSVAKGIGYAIGCTVVVWIRGLLLTHYFHDASLLGAQIKAVLTKVLLDKSFKLNGKAKHDFPCGKITALMGTDLARIDLALGYQAFIITFPVPVVITIVLLICNIGPSSLTGMGVFIILTCGIAYTTRRLLAFRKKANIFTDGRVNHIKELLNNLKIIKYYSWQESLHNNISSIRSKEMNIIFQMQVLRNFVTALAVSLPVISSLAAFLVLYAVDGLKSNAKIFTSLTLFNVLSQQITILPLALSTTADGLIGLDRIRQYLQSGEVTDSHEHNNDTPQDYPENDQNVAIEANNASFEWENFETNEQKEERKIQEIAKLEQQLTRQLSLKRNANNKSDIKLQTRNSIDSLMQTAFPGLNNINLKIRKGEFIIVTGLVGSGKSSLLNALAGFMNMIEGSVEINGSLLLCGYPWIQNSTVKDNILFGKKYDETRYKEIIYACSLESDLSMLPNGDRTEIGERGITLSGGQKARISLARAVYANKDIILLDDVLSAVDARVGKHIMDNCLDGLLKNSTRVLATHQLSLIRSADRVIFLNGDGTASVGTVDELKETNPNFLKLMEFNTEIKDSEQNEEGELEDELEQDNKLVKKQTIQNENYNKEINDGRLTKAESRGANGIKLKVFSRYINLGSGVFGYSAFPLFIMITALATFAQLFTNVWLSYWTTSKFPKSNAFYIGIYVMLTCVTVILTLLEFCMLAYITNRASKNLNIMSLKKILHTPMWFLDTTPMGQVLNRFTKDTDVLDNEMAEQARILVFSFSSIIGIIILCIVYLPWFAIAVPFLVGFYLTCANFYSASASEIKRIESIQRSFVYNNFNETLTGMDTIKAYNAESMFLNKNNRLIDKMNEAYYVSIANQRWLAINLHTVGSFFVLIITLLCATKSFNISSAGVGLLTSYVLQISGSLAVLIKSYTAVNNAFNSVERLCDYAYDLPQEAPSEITETTPPSEWPQNGGIIFNSVYMAYRPGLPHVLNGITFEVKPGQKIGICGRTGAGKSSITTALYRLCELNGGDIFIDDINISRLGLKTLRSKLSIIPQDPVLIQGTLRENLDPFVQEEDDKLWEALRRSGVIEYNQLDQVKRQEYNNENLHKFHLDQVVEENGSNFSLGEKQMIALARALVRNSKILILDEATSSVDYETDAKIQDTIVKEFGHCTILCIAHRLKTILDYDKILVLDKGAVREFDTPWNLFNLNGGIFQEACQKSNIVEEDFMKR</sequence>
<evidence type="ECO:0000256" key="5">
    <source>
        <dbReference type="ARBA" id="ARBA00022741"/>
    </source>
</evidence>
<feature type="transmembrane region" description="Helical" evidence="10">
    <location>
        <begin position="14"/>
        <end position="35"/>
    </location>
</feature>
<dbReference type="PANTHER" id="PTHR24223">
    <property type="entry name" value="ATP-BINDING CASSETTE SUB-FAMILY C"/>
    <property type="match status" value="1"/>
</dbReference>
<dbReference type="FunFam" id="1.20.1560.10:FF:000010">
    <property type="entry name" value="Multidrug resistance-associated ABC transporter"/>
    <property type="match status" value="1"/>
</dbReference>
<feature type="transmembrane region" description="Helical" evidence="10">
    <location>
        <begin position="896"/>
        <end position="914"/>
    </location>
</feature>
<keyword evidence="7 10" id="KW-1133">Transmembrane helix</keyword>
<keyword evidence="5" id="KW-0547">Nucleotide-binding</keyword>
<dbReference type="SUPFAM" id="SSF90123">
    <property type="entry name" value="ABC transporter transmembrane region"/>
    <property type="match status" value="2"/>
</dbReference>
<feature type="domain" description="ABC transmembrane type-1" evidence="12">
    <location>
        <begin position="1"/>
        <end position="256"/>
    </location>
</feature>
<keyword evidence="3" id="KW-0813">Transport</keyword>
<accession>A0A1E4U1T5</accession>
<dbReference type="EMBL" id="KV454011">
    <property type="protein sequence ID" value="ODV97947.1"/>
    <property type="molecule type" value="Genomic_DNA"/>
</dbReference>
<evidence type="ECO:0000256" key="7">
    <source>
        <dbReference type="ARBA" id="ARBA00022989"/>
    </source>
</evidence>
<reference evidence="14" key="1">
    <citation type="submission" date="2016-05" db="EMBL/GenBank/DDBJ databases">
        <title>Comparative genomics of biotechnologically important yeasts.</title>
        <authorList>
            <consortium name="DOE Joint Genome Institute"/>
            <person name="Riley R."/>
            <person name="Haridas S."/>
            <person name="Wolfe K.H."/>
            <person name="Lopes M.R."/>
            <person name="Hittinger C.T."/>
            <person name="Goker M."/>
            <person name="Salamov A."/>
            <person name="Wisecaver J."/>
            <person name="Long T.M."/>
            <person name="Aerts A.L."/>
            <person name="Barry K."/>
            <person name="Choi C."/>
            <person name="Clum A."/>
            <person name="Coughlan A.Y."/>
            <person name="Deshpande S."/>
            <person name="Douglass A.P."/>
            <person name="Hanson S.J."/>
            <person name="Klenk H.-P."/>
            <person name="Labutti K."/>
            <person name="Lapidus A."/>
            <person name="Lindquist E."/>
            <person name="Lipzen A."/>
            <person name="Meier-Kolthoff J.P."/>
            <person name="Ohm R.A."/>
            <person name="Otillar R.P."/>
            <person name="Pangilinan J."/>
            <person name="Peng Y."/>
            <person name="Rokas A."/>
            <person name="Rosa C.A."/>
            <person name="Scheuner C."/>
            <person name="Sibirny A.A."/>
            <person name="Slot J.C."/>
            <person name="Stielow J.B."/>
            <person name="Sun H."/>
            <person name="Kurtzman C.P."/>
            <person name="Blackwell M."/>
            <person name="Grigoriev I.V."/>
            <person name="Jeffries T.W."/>
        </authorList>
    </citation>
    <scope>NUCLEOTIDE SEQUENCE [LARGE SCALE GENOMIC DNA]</scope>
    <source>
        <strain evidence="14">NRRL Y-2460</strain>
    </source>
</reference>
<feature type="transmembrane region" description="Helical" evidence="10">
    <location>
        <begin position="115"/>
        <end position="133"/>
    </location>
</feature>
<dbReference type="STRING" id="669874.A0A1E4U1T5"/>
<dbReference type="FunFam" id="3.40.50.300:FF:000565">
    <property type="entry name" value="ABC bile acid transporter"/>
    <property type="match status" value="1"/>
</dbReference>
<dbReference type="InterPro" id="IPR003593">
    <property type="entry name" value="AAA+_ATPase"/>
</dbReference>
<dbReference type="AlphaFoldDB" id="A0A1E4U1T5"/>
<dbReference type="CDD" id="cd18606">
    <property type="entry name" value="ABC_6TM_YOR1_D2_like"/>
    <property type="match status" value="1"/>
</dbReference>
<feature type="domain" description="ABC transporter" evidence="11">
    <location>
        <begin position="347"/>
        <end position="568"/>
    </location>
</feature>
<dbReference type="Pfam" id="PF00005">
    <property type="entry name" value="ABC_tran"/>
    <property type="match status" value="2"/>
</dbReference>
<keyword evidence="4 10" id="KW-0812">Transmembrane</keyword>
<dbReference type="PROSITE" id="PS00211">
    <property type="entry name" value="ABC_TRANSPORTER_1"/>
    <property type="match status" value="2"/>
</dbReference>
<feature type="transmembrane region" description="Helical" evidence="10">
    <location>
        <begin position="759"/>
        <end position="783"/>
    </location>
</feature>
<evidence type="ECO:0000256" key="9">
    <source>
        <dbReference type="SAM" id="Coils"/>
    </source>
</evidence>
<feature type="transmembrane region" description="Helical" evidence="10">
    <location>
        <begin position="639"/>
        <end position="660"/>
    </location>
</feature>
<dbReference type="InterPro" id="IPR050173">
    <property type="entry name" value="ABC_transporter_C-like"/>
</dbReference>
<organism evidence="13 14">
    <name type="scientific">Pachysolen tannophilus NRRL Y-2460</name>
    <dbReference type="NCBI Taxonomy" id="669874"/>
    <lineage>
        <taxon>Eukaryota</taxon>
        <taxon>Fungi</taxon>
        <taxon>Dikarya</taxon>
        <taxon>Ascomycota</taxon>
        <taxon>Saccharomycotina</taxon>
        <taxon>Pichiomycetes</taxon>
        <taxon>Pachysolenaceae</taxon>
        <taxon>Pachysolen</taxon>
    </lineage>
</organism>
<gene>
    <name evidence="13" type="ORF">PACTADRAFT_47775</name>
</gene>
<dbReference type="PANTHER" id="PTHR24223:SF456">
    <property type="entry name" value="MULTIDRUG RESISTANCE-ASSOCIATED PROTEIN LETHAL(2)03659"/>
    <property type="match status" value="1"/>
</dbReference>
<dbReference type="GO" id="GO:0005524">
    <property type="term" value="F:ATP binding"/>
    <property type="evidence" value="ECO:0007669"/>
    <property type="project" value="UniProtKB-KW"/>
</dbReference>
<proteinExistence type="inferred from homology"/>
<feature type="domain" description="ABC transporter" evidence="11">
    <location>
        <begin position="960"/>
        <end position="1207"/>
    </location>
</feature>
<feature type="transmembrane region" description="Helical" evidence="10">
    <location>
        <begin position="864"/>
        <end position="884"/>
    </location>
</feature>
<evidence type="ECO:0000313" key="14">
    <source>
        <dbReference type="Proteomes" id="UP000094236"/>
    </source>
</evidence>
<evidence type="ECO:0000256" key="4">
    <source>
        <dbReference type="ARBA" id="ARBA00022692"/>
    </source>
</evidence>
<dbReference type="FunFam" id="3.40.50.300:FF:001750">
    <property type="entry name" value="ATP-binding cassette transporter"/>
    <property type="match status" value="1"/>
</dbReference>
<dbReference type="GO" id="GO:0008559">
    <property type="term" value="F:ABC-type xenobiotic transporter activity"/>
    <property type="evidence" value="ECO:0007669"/>
    <property type="project" value="TreeGrafter"/>
</dbReference>
<evidence type="ECO:0000256" key="6">
    <source>
        <dbReference type="ARBA" id="ARBA00022840"/>
    </source>
</evidence>
<feature type="coiled-coil region" evidence="9">
    <location>
        <begin position="308"/>
        <end position="342"/>
    </location>
</feature>
<dbReference type="InterPro" id="IPR027417">
    <property type="entry name" value="P-loop_NTPase"/>
</dbReference>
<evidence type="ECO:0000259" key="12">
    <source>
        <dbReference type="PROSITE" id="PS50929"/>
    </source>
</evidence>
<keyword evidence="6" id="KW-0067">ATP-binding</keyword>
<comment type="subcellular location">
    <subcellularLocation>
        <location evidence="1">Membrane</location>
        <topology evidence="1">Multi-pass membrane protein</topology>
    </subcellularLocation>
</comment>
<evidence type="ECO:0008006" key="15">
    <source>
        <dbReference type="Google" id="ProtNLM"/>
    </source>
</evidence>
<feature type="coiled-coil region" evidence="9">
    <location>
        <begin position="573"/>
        <end position="607"/>
    </location>
</feature>
<feature type="transmembrane region" description="Helical" evidence="10">
    <location>
        <begin position="87"/>
        <end position="109"/>
    </location>
</feature>
<dbReference type="Gene3D" id="1.20.1560.10">
    <property type="entry name" value="ABC transporter type 1, transmembrane domain"/>
    <property type="match status" value="2"/>
</dbReference>
<dbReference type="CDD" id="cd18597">
    <property type="entry name" value="ABC_6TM_YOR1_D1_like"/>
    <property type="match status" value="1"/>
</dbReference>
<keyword evidence="9" id="KW-0175">Coiled coil</keyword>
<evidence type="ECO:0000256" key="2">
    <source>
        <dbReference type="ARBA" id="ARBA00009726"/>
    </source>
</evidence>
<dbReference type="InterPro" id="IPR011527">
    <property type="entry name" value="ABC1_TM_dom"/>
</dbReference>
<evidence type="ECO:0000259" key="11">
    <source>
        <dbReference type="PROSITE" id="PS50893"/>
    </source>
</evidence>
<dbReference type="PROSITE" id="PS50929">
    <property type="entry name" value="ABC_TM1F"/>
    <property type="match status" value="2"/>
</dbReference>
<evidence type="ECO:0000256" key="8">
    <source>
        <dbReference type="ARBA" id="ARBA00023136"/>
    </source>
</evidence>
<dbReference type="PROSITE" id="PS50893">
    <property type="entry name" value="ABC_TRANSPORTER_2"/>
    <property type="match status" value="2"/>
</dbReference>
<dbReference type="SUPFAM" id="SSF52540">
    <property type="entry name" value="P-loop containing nucleoside triphosphate hydrolases"/>
    <property type="match status" value="2"/>
</dbReference>